<evidence type="ECO:0000313" key="4">
    <source>
        <dbReference type="Proteomes" id="UP000321812"/>
    </source>
</evidence>
<protein>
    <submittedName>
        <fullName evidence="3">DUF342 domain-containing protein</fullName>
    </submittedName>
</protein>
<dbReference type="InterPro" id="IPR005646">
    <property type="entry name" value="FapA"/>
</dbReference>
<evidence type="ECO:0000313" key="3">
    <source>
        <dbReference type="EMBL" id="TWO19776.1"/>
    </source>
</evidence>
<dbReference type="RefSeq" id="WP_147497412.1">
    <property type="nucleotide sequence ID" value="NZ_VOAP01000016.1"/>
</dbReference>
<proteinExistence type="predicted"/>
<sequence length="627" mass="70795">MAEVKGAMSPVVITTKNVYEDLEDIAHKANVDINNIDFNILAVYTKYKTDADSEFKDVDEKSLNIFNDDEFISNKNLVISQSYNVEYFDKSTRSASLMPKISFGANKSMTKIVATIKESLDVKYTPTFESELINTIYKRLIKIGVLIGIRNSVMLKEIRRLTSVLRIKGIIDKSVTFVVALGLDPLQSVDDAIIYYYINKAKKDNKEDKVDYANRGFIQSVSPGELIIEYIKPKFGVPGRNVKGELIPVNDPKVTNQVQINYTDNIEMREDENSIKYFAKKNGYVSKEKDTYDIADELDVNEVSFKTTGSIEAGLNKDVKINIKESDVLKDAVGTGMSIETTKLNVEGNVAKNARIVAKEVSIGGQTHAKSTIEAQSAFISVHLGKLTCDEATIDRLEGGYVKAKKATINSAIGGEIIASEVYIGKLFSNVNITASVIVQVDELKGSNNKFIIDAAKILDYEDKFNEYMQKISNIQNEIASTPRELKKKRSVIESNKESVNLIKQRIEELRNDSKTPPISFINKLKDFQALVQEYNTALKEFQRKKAALDNLHDELRQMQSMVFDAKIINKDRWKELNEIKFKLIEPKKEIVYSTKENELAKLIMLKHLVVADEDVYEIKKSNEIDL</sequence>
<dbReference type="Proteomes" id="UP000321812">
    <property type="component" value="Unassembled WGS sequence"/>
</dbReference>
<feature type="coiled-coil region" evidence="1">
    <location>
        <begin position="458"/>
        <end position="562"/>
    </location>
</feature>
<evidence type="ECO:0000259" key="2">
    <source>
        <dbReference type="Pfam" id="PF20250"/>
    </source>
</evidence>
<feature type="domain" description="Flagellar Assembly Protein A N-terminal region" evidence="2">
    <location>
        <begin position="132"/>
        <end position="289"/>
    </location>
</feature>
<comment type="caution">
    <text evidence="3">The sequence shown here is derived from an EMBL/GenBank/DDBJ whole genome shotgun (WGS) entry which is preliminary data.</text>
</comment>
<dbReference type="PANTHER" id="PTHR38032:SF1">
    <property type="entry name" value="RNA-BINDING PROTEIN KHPB N-TERMINAL DOMAIN-CONTAINING PROTEIN"/>
    <property type="match status" value="1"/>
</dbReference>
<dbReference type="Pfam" id="PF20250">
    <property type="entry name" value="FapA_N"/>
    <property type="match status" value="1"/>
</dbReference>
<dbReference type="AlphaFoldDB" id="A0A562XDL9"/>
<keyword evidence="1" id="KW-0175">Coiled coil</keyword>
<dbReference type="EMBL" id="VOAP01000016">
    <property type="protein sequence ID" value="TWO19776.1"/>
    <property type="molecule type" value="Genomic_DNA"/>
</dbReference>
<evidence type="ECO:0000256" key="1">
    <source>
        <dbReference type="SAM" id="Coils"/>
    </source>
</evidence>
<accession>A0A562XDL9</accession>
<gene>
    <name evidence="3" type="ORF">YZ82_06730</name>
</gene>
<name>A0A562XDL9_CAMHY</name>
<organism evidence="3 4">
    <name type="scientific">Campylobacter hyointestinalis</name>
    <dbReference type="NCBI Taxonomy" id="198"/>
    <lineage>
        <taxon>Bacteria</taxon>
        <taxon>Pseudomonadati</taxon>
        <taxon>Campylobacterota</taxon>
        <taxon>Epsilonproteobacteria</taxon>
        <taxon>Campylobacterales</taxon>
        <taxon>Campylobacteraceae</taxon>
        <taxon>Campylobacter</taxon>
    </lineage>
</organism>
<dbReference type="InterPro" id="IPR046866">
    <property type="entry name" value="FapA_N"/>
</dbReference>
<reference evidence="3 4" key="1">
    <citation type="submission" date="2019-07" db="EMBL/GenBank/DDBJ databases">
        <title>Rapid identification of Enteric Bacteria from Whole Genome Sequences (WGS) using Average Nucleotide Identity (ANI).</title>
        <authorList>
            <person name="Lane C."/>
        </authorList>
    </citation>
    <scope>NUCLEOTIDE SEQUENCE [LARGE SCALE GENOMIC DNA]</scope>
    <source>
        <strain evidence="3 4">D2411</strain>
    </source>
</reference>
<dbReference type="PANTHER" id="PTHR38032">
    <property type="entry name" value="POLYMERASE-RELATED"/>
    <property type="match status" value="1"/>
</dbReference>